<dbReference type="EMBL" id="AAOA02000001">
    <property type="protein sequence ID" value="ESZ89406.1"/>
    <property type="molecule type" value="Genomic_DNA"/>
</dbReference>
<reference evidence="1 2" key="1">
    <citation type="journal article" date="2007" name="Proc. Natl. Acad. Sci. U.S.A.">
        <title>Characterization of a marine gammaproteobacterium capable of aerobic anoxygenic photosynthesis.</title>
        <authorList>
            <person name="Fuchs B.M."/>
            <person name="Spring S."/>
            <person name="Teeling H."/>
            <person name="Quast C."/>
            <person name="Wulf J."/>
            <person name="Schattenhofer M."/>
            <person name="Yan S."/>
            <person name="Ferriera S."/>
            <person name="Johnson J."/>
            <person name="Glockner F.O."/>
            <person name="Amann R."/>
        </authorList>
    </citation>
    <scope>NUCLEOTIDE SEQUENCE [LARGE SCALE GENOMIC DNA]</scope>
    <source>
        <strain evidence="1">KT71</strain>
    </source>
</reference>
<dbReference type="HOGENOM" id="CLU_3326874_0_0_6"/>
<evidence type="ECO:0000313" key="2">
    <source>
        <dbReference type="Proteomes" id="UP000019205"/>
    </source>
</evidence>
<comment type="caution">
    <text evidence="1">The sequence shown here is derived from an EMBL/GenBank/DDBJ whole genome shotgun (WGS) entry which is preliminary data.</text>
</comment>
<sequence>MLVDIGRAMRHTDGVESHRLHCNTATINMICAAKCILE</sequence>
<keyword evidence="2" id="KW-1185">Reference proteome</keyword>
<evidence type="ECO:0000313" key="1">
    <source>
        <dbReference type="EMBL" id="ESZ89406.1"/>
    </source>
</evidence>
<protein>
    <submittedName>
        <fullName evidence="1">Uncharacterized protein</fullName>
    </submittedName>
</protein>
<proteinExistence type="predicted"/>
<reference evidence="1 2" key="2">
    <citation type="journal article" date="2009" name="PLoS ONE">
        <title>The photosynthetic apparatus and its regulation in the aerobic gammaproteobacterium Congregibacter litoralis gen. nov., sp. nov.</title>
        <authorList>
            <person name="Spring S."/>
            <person name="Lunsdorf H."/>
            <person name="Fuchs B.M."/>
            <person name="Tindall B.J."/>
        </authorList>
    </citation>
    <scope>NUCLEOTIDE SEQUENCE [LARGE SCALE GENOMIC DNA]</scope>
    <source>
        <strain evidence="1">KT71</strain>
    </source>
</reference>
<gene>
    <name evidence="1" type="ORF">KT71_001594</name>
</gene>
<organism evidence="1 2">
    <name type="scientific">Congregibacter litoralis KT71</name>
    <dbReference type="NCBI Taxonomy" id="314285"/>
    <lineage>
        <taxon>Bacteria</taxon>
        <taxon>Pseudomonadati</taxon>
        <taxon>Pseudomonadota</taxon>
        <taxon>Gammaproteobacteria</taxon>
        <taxon>Cellvibrionales</taxon>
        <taxon>Halieaceae</taxon>
        <taxon>Congregibacter</taxon>
    </lineage>
</organism>
<dbReference type="AlphaFoldDB" id="V7HT47"/>
<dbReference type="Proteomes" id="UP000019205">
    <property type="component" value="Chromosome"/>
</dbReference>
<accession>V7HT47</accession>
<name>V7HT47_9GAMM</name>